<dbReference type="InterPro" id="IPR011051">
    <property type="entry name" value="RmlC_Cupin_sf"/>
</dbReference>
<evidence type="ECO:0000313" key="3">
    <source>
        <dbReference type="EMBL" id="BCJ94682.1"/>
    </source>
</evidence>
<gene>
    <name evidence="3" type="ORF">acsn021_22510</name>
</gene>
<reference evidence="3 4" key="1">
    <citation type="journal article" date="2016" name="Int. J. Syst. Evol. Microbiol.">
        <title>Descriptions of Anaerotaenia torta gen. nov., sp. nov. and Anaerocolumna cellulosilytica gen. nov., sp. nov. isolated from a methanogenic reactor of cattle waste.</title>
        <authorList>
            <person name="Uek A."/>
            <person name="Ohtaki Y."/>
            <person name="Kaku N."/>
            <person name="Ueki K."/>
        </authorList>
    </citation>
    <scope>NUCLEOTIDE SEQUENCE [LARGE SCALE GENOMIC DNA]</scope>
    <source>
        <strain evidence="3 4">SN021</strain>
    </source>
</reference>
<dbReference type="PANTHER" id="PTHR43245">
    <property type="entry name" value="BIFUNCTIONAL POLYMYXIN RESISTANCE PROTEIN ARNA"/>
    <property type="match status" value="1"/>
</dbReference>
<dbReference type="InterPro" id="IPR001509">
    <property type="entry name" value="Epimerase_deHydtase"/>
</dbReference>
<dbReference type="Gene3D" id="2.60.120.10">
    <property type="entry name" value="Jelly Rolls"/>
    <property type="match status" value="1"/>
</dbReference>
<protein>
    <submittedName>
        <fullName evidence="3">Capsular polysaccharide biosynthesis protein Cap8F</fullName>
    </submittedName>
</protein>
<proteinExistence type="predicted"/>
<accession>A0A6S6R5G0</accession>
<dbReference type="InterPro" id="IPR014710">
    <property type="entry name" value="RmlC-like_jellyroll"/>
</dbReference>
<keyword evidence="4" id="KW-1185">Reference proteome</keyword>
<dbReference type="PANTHER" id="PTHR43245:SF55">
    <property type="entry name" value="NAD(P)-BINDING DOMAIN-CONTAINING PROTEIN"/>
    <property type="match status" value="1"/>
</dbReference>
<dbReference type="SUPFAM" id="SSF51182">
    <property type="entry name" value="RmlC-like cupins"/>
    <property type="match status" value="1"/>
</dbReference>
<evidence type="ECO:0000259" key="2">
    <source>
        <dbReference type="Pfam" id="PF14667"/>
    </source>
</evidence>
<dbReference type="InterPro" id="IPR036291">
    <property type="entry name" value="NAD(P)-bd_dom_sf"/>
</dbReference>
<dbReference type="Pfam" id="PF14667">
    <property type="entry name" value="Polysacc_synt_C"/>
    <property type="match status" value="1"/>
</dbReference>
<dbReference type="Proteomes" id="UP000515561">
    <property type="component" value="Chromosome"/>
</dbReference>
<feature type="domain" description="NAD-dependent epimerase/dehydratase" evidence="1">
    <location>
        <begin position="3"/>
        <end position="183"/>
    </location>
</feature>
<dbReference type="InterPro" id="IPR050177">
    <property type="entry name" value="Lipid_A_modif_metabolic_enz"/>
</dbReference>
<dbReference type="InterPro" id="IPR029303">
    <property type="entry name" value="CapF_C"/>
</dbReference>
<dbReference type="EMBL" id="AP023367">
    <property type="protein sequence ID" value="BCJ94682.1"/>
    <property type="molecule type" value="Genomic_DNA"/>
</dbReference>
<organism evidence="3 4">
    <name type="scientific">Anaerocolumna cellulosilytica</name>
    <dbReference type="NCBI Taxonomy" id="433286"/>
    <lineage>
        <taxon>Bacteria</taxon>
        <taxon>Bacillati</taxon>
        <taxon>Bacillota</taxon>
        <taxon>Clostridia</taxon>
        <taxon>Lachnospirales</taxon>
        <taxon>Lachnospiraceae</taxon>
        <taxon>Anaerocolumna</taxon>
    </lineage>
</organism>
<sequence>MKILVTGSSGFLGKNLIARLEAQKEENHIIYKYDVDTSKEHLNEYAKDCEFVFYFAAIHRPKKEEEFHQINVLLFEDLINLLEKNQNNCPILYTSSIQAVQNTEYAKSKREAEDLLKNHGEKTGSKAIIYRLTNTFGKWAAPNHHSVVATFCNNITRELEIEIDNPGQPMNFYYIDDVIDSFISHLYRDMAPASDGFYHLDKKYLYTTTLKELADKLRAFHDSRLTLTLPDMADSFTKKLYSTYLSYIPIHTFHYPLTMHADDRGSFTEIFKTPERGQFSVNVIKPGIKKGEHYHNTKCEKFLVVSGRALIQFRKIDSEEIMNYYASSEELEVIDIPVGYTHNIMNIGEEDLVTLIWANEVFNKENPDTYPLPVE</sequence>
<evidence type="ECO:0000313" key="4">
    <source>
        <dbReference type="Proteomes" id="UP000515561"/>
    </source>
</evidence>
<dbReference type="KEGG" id="acel:acsn021_22510"/>
<dbReference type="RefSeq" id="WP_184089446.1">
    <property type="nucleotide sequence ID" value="NZ_AP023367.1"/>
</dbReference>
<name>A0A6S6R5G0_9FIRM</name>
<dbReference type="SUPFAM" id="SSF51735">
    <property type="entry name" value="NAD(P)-binding Rossmann-fold domains"/>
    <property type="match status" value="1"/>
</dbReference>
<dbReference type="CDD" id="cd07007">
    <property type="entry name" value="cupin_CapF-like_C"/>
    <property type="match status" value="1"/>
</dbReference>
<evidence type="ECO:0000259" key="1">
    <source>
        <dbReference type="Pfam" id="PF01370"/>
    </source>
</evidence>
<dbReference type="AlphaFoldDB" id="A0A6S6R5G0"/>
<dbReference type="Gene3D" id="3.40.50.720">
    <property type="entry name" value="NAD(P)-binding Rossmann-like Domain"/>
    <property type="match status" value="1"/>
</dbReference>
<dbReference type="Pfam" id="PF01370">
    <property type="entry name" value="Epimerase"/>
    <property type="match status" value="1"/>
</dbReference>
<feature type="domain" description="Capsular polysaccharide assembling protein CapF C-terminal" evidence="2">
    <location>
        <begin position="260"/>
        <end position="370"/>
    </location>
</feature>